<dbReference type="Proteomes" id="UP000624709">
    <property type="component" value="Unassembled WGS sequence"/>
</dbReference>
<organism evidence="1 2">
    <name type="scientific">Actinoplanes palleronii</name>
    <dbReference type="NCBI Taxonomy" id="113570"/>
    <lineage>
        <taxon>Bacteria</taxon>
        <taxon>Bacillati</taxon>
        <taxon>Actinomycetota</taxon>
        <taxon>Actinomycetes</taxon>
        <taxon>Micromonosporales</taxon>
        <taxon>Micromonosporaceae</taxon>
        <taxon>Actinoplanes</taxon>
    </lineage>
</organism>
<name>A0ABQ4BPX1_9ACTN</name>
<accession>A0ABQ4BPX1</accession>
<keyword evidence="2" id="KW-1185">Reference proteome</keyword>
<comment type="caution">
    <text evidence="1">The sequence shown here is derived from an EMBL/GenBank/DDBJ whole genome shotgun (WGS) entry which is preliminary data.</text>
</comment>
<proteinExistence type="predicted"/>
<evidence type="ECO:0000313" key="2">
    <source>
        <dbReference type="Proteomes" id="UP000624709"/>
    </source>
</evidence>
<sequence length="53" mass="5396">MQVVAAANVAHLVALLLGVPPMVTQTVYVPGKAAVPVAILAGIRHNRPETVAA</sequence>
<evidence type="ECO:0000313" key="1">
    <source>
        <dbReference type="EMBL" id="GIE72724.1"/>
    </source>
</evidence>
<dbReference type="EMBL" id="BOMS01000156">
    <property type="protein sequence ID" value="GIE72724.1"/>
    <property type="molecule type" value="Genomic_DNA"/>
</dbReference>
<reference evidence="1 2" key="1">
    <citation type="submission" date="2021-01" db="EMBL/GenBank/DDBJ databases">
        <title>Whole genome shotgun sequence of Actinoplanes palleronii NBRC 14916.</title>
        <authorList>
            <person name="Komaki H."/>
            <person name="Tamura T."/>
        </authorList>
    </citation>
    <scope>NUCLEOTIDE SEQUENCE [LARGE SCALE GENOMIC DNA]</scope>
    <source>
        <strain evidence="1 2">NBRC 14916</strain>
    </source>
</reference>
<protein>
    <submittedName>
        <fullName evidence="1">Uncharacterized protein</fullName>
    </submittedName>
</protein>
<gene>
    <name evidence="1" type="ORF">Apa02nite_088320</name>
</gene>